<dbReference type="PROSITE" id="PS50937">
    <property type="entry name" value="HTH_MERR_2"/>
    <property type="match status" value="1"/>
</dbReference>
<dbReference type="InterPro" id="IPR000551">
    <property type="entry name" value="MerR-type_HTH_dom"/>
</dbReference>
<dbReference type="SUPFAM" id="SSF46955">
    <property type="entry name" value="Putative DNA-binding domain"/>
    <property type="match status" value="1"/>
</dbReference>
<dbReference type="PANTHER" id="PTHR30204:SF85">
    <property type="entry name" value="MULTIDRUG-EFFLUX TRANSPORTER 2 REGULATOR"/>
    <property type="match status" value="1"/>
</dbReference>
<dbReference type="GeneID" id="98916280"/>
<proteinExistence type="predicted"/>
<feature type="coiled-coil region" evidence="2">
    <location>
        <begin position="80"/>
        <end position="110"/>
    </location>
</feature>
<dbReference type="RefSeq" id="WP_066447928.1">
    <property type="nucleotide sequence ID" value="NZ_JANKBF010000009.1"/>
</dbReference>
<accession>A0A4R3YRW1</accession>
<evidence type="ECO:0000259" key="3">
    <source>
        <dbReference type="PROSITE" id="PS50937"/>
    </source>
</evidence>
<dbReference type="GO" id="GO:0003677">
    <property type="term" value="F:DNA binding"/>
    <property type="evidence" value="ECO:0007669"/>
    <property type="project" value="UniProtKB-KW"/>
</dbReference>
<feature type="domain" description="HTH merR-type" evidence="3">
    <location>
        <begin position="4"/>
        <end position="73"/>
    </location>
</feature>
<dbReference type="AlphaFoldDB" id="A0A4R3YRW1"/>
<organism evidence="4 5">
    <name type="scientific">Longibaculum muris</name>
    <dbReference type="NCBI Taxonomy" id="1796628"/>
    <lineage>
        <taxon>Bacteria</taxon>
        <taxon>Bacillati</taxon>
        <taxon>Bacillota</taxon>
        <taxon>Erysipelotrichia</taxon>
        <taxon>Erysipelotrichales</taxon>
        <taxon>Coprobacillaceae</taxon>
        <taxon>Longibaculum</taxon>
    </lineage>
</organism>
<dbReference type="PANTHER" id="PTHR30204">
    <property type="entry name" value="REDOX-CYCLING DRUG-SENSING TRANSCRIPTIONAL ACTIVATOR SOXR"/>
    <property type="match status" value="1"/>
</dbReference>
<dbReference type="InterPro" id="IPR047057">
    <property type="entry name" value="MerR_fam"/>
</dbReference>
<comment type="caution">
    <text evidence="4">The sequence shown here is derived from an EMBL/GenBank/DDBJ whole genome shotgun (WGS) entry which is preliminary data.</text>
</comment>
<evidence type="ECO:0000256" key="1">
    <source>
        <dbReference type="ARBA" id="ARBA00023125"/>
    </source>
</evidence>
<dbReference type="Gene3D" id="1.10.1660.10">
    <property type="match status" value="1"/>
</dbReference>
<evidence type="ECO:0000256" key="2">
    <source>
        <dbReference type="SAM" id="Coils"/>
    </source>
</evidence>
<keyword evidence="1 4" id="KW-0238">DNA-binding</keyword>
<dbReference type="InterPro" id="IPR009061">
    <property type="entry name" value="DNA-bd_dom_put_sf"/>
</dbReference>
<dbReference type="GO" id="GO:0003700">
    <property type="term" value="F:DNA-binding transcription factor activity"/>
    <property type="evidence" value="ECO:0007669"/>
    <property type="project" value="InterPro"/>
</dbReference>
<dbReference type="SMART" id="SM00422">
    <property type="entry name" value="HTH_MERR"/>
    <property type="match status" value="1"/>
</dbReference>
<name>A0A4R3YRW1_9FIRM</name>
<protein>
    <submittedName>
        <fullName evidence="4">DNA-binding transcriptional MerR regulator</fullName>
    </submittedName>
</protein>
<dbReference type="Proteomes" id="UP000295515">
    <property type="component" value="Unassembled WGS sequence"/>
</dbReference>
<dbReference type="Pfam" id="PF13411">
    <property type="entry name" value="MerR_1"/>
    <property type="match status" value="1"/>
</dbReference>
<evidence type="ECO:0000313" key="4">
    <source>
        <dbReference type="EMBL" id="TCV93783.1"/>
    </source>
</evidence>
<keyword evidence="2" id="KW-0175">Coiled coil</keyword>
<sequence length="244" mass="29708">MENLMTCGEFAKLCHVSKRVLFYYDEINLLKPAYVNEKGYRYYAWYQYDQMGTIQLFQNIGMSLKDIQALIDQKDFLKKSTELQRQYQIVENKIKEFENIKKNLLFLNQRFSILQQYGFLNLFEEDIEDEYYIREKRPEGKFFFGYMNYGYQYGIIFERDCFDDFKWTFKRCEKQEANYIKPKGRYYAVFFLLRNEDISTCIPEFLKMIDYSKTIGPLYHEDYCSEIAGYEQKYVIKLSILKKV</sequence>
<reference evidence="4 5" key="1">
    <citation type="submission" date="2019-03" db="EMBL/GenBank/DDBJ databases">
        <title>Genomic Encyclopedia of Type Strains, Phase IV (KMG-IV): sequencing the most valuable type-strain genomes for metagenomic binning, comparative biology and taxonomic classification.</title>
        <authorList>
            <person name="Goeker M."/>
        </authorList>
    </citation>
    <scope>NUCLEOTIDE SEQUENCE [LARGE SCALE GENOMIC DNA]</scope>
    <source>
        <strain evidence="4 5">DSM 29487</strain>
    </source>
</reference>
<gene>
    <name evidence="4" type="ORF">EDD60_12224</name>
</gene>
<evidence type="ECO:0000313" key="5">
    <source>
        <dbReference type="Proteomes" id="UP000295515"/>
    </source>
</evidence>
<dbReference type="EMBL" id="SMCQ01000022">
    <property type="protein sequence ID" value="TCV93783.1"/>
    <property type="molecule type" value="Genomic_DNA"/>
</dbReference>
<keyword evidence="5" id="KW-1185">Reference proteome</keyword>